<gene>
    <name evidence="1" type="ORF">Megvenef_01716</name>
</gene>
<accession>A0ABU5NF08</accession>
<evidence type="ECO:0000313" key="2">
    <source>
        <dbReference type="Proteomes" id="UP001291687"/>
    </source>
</evidence>
<dbReference type="Proteomes" id="UP001291687">
    <property type="component" value="Unassembled WGS sequence"/>
</dbReference>
<dbReference type="Gene3D" id="1.10.1400.10">
    <property type="match status" value="1"/>
</dbReference>
<dbReference type="Gene3D" id="2.30.120.10">
    <property type="match status" value="1"/>
</dbReference>
<dbReference type="PANTHER" id="PTHR34218:SF4">
    <property type="entry name" value="ACYL-HOMOSERINE LACTONE ACYLASE QUIP"/>
    <property type="match status" value="1"/>
</dbReference>
<dbReference type="Gene3D" id="3.60.20.10">
    <property type="entry name" value="Glutamine Phosphoribosylpyrophosphate, subunit 1, domain 1"/>
    <property type="match status" value="1"/>
</dbReference>
<dbReference type="Pfam" id="PF01804">
    <property type="entry name" value="Penicil_amidase"/>
    <property type="match status" value="1"/>
</dbReference>
<dbReference type="SUPFAM" id="SSF56235">
    <property type="entry name" value="N-terminal nucleophile aminohydrolases (Ntn hydrolases)"/>
    <property type="match status" value="1"/>
</dbReference>
<comment type="caution">
    <text evidence="1">The sequence shown here is derived from an EMBL/GenBank/DDBJ whole genome shotgun (WGS) entry which is preliminary data.</text>
</comment>
<dbReference type="InterPro" id="IPR029055">
    <property type="entry name" value="Ntn_hydrolases_N"/>
</dbReference>
<dbReference type="PANTHER" id="PTHR34218">
    <property type="entry name" value="PEPTIDASE S45 PENICILLIN AMIDASE"/>
    <property type="match status" value="1"/>
</dbReference>
<protein>
    <submittedName>
        <fullName evidence="1">Penicillin acylase family C-terminal domain protein</fullName>
    </submittedName>
</protein>
<sequence length="519" mass="58538">MKQEKFGIGSNQWALEGKFTKDGRSILACDLHLDLMVPNIWYHAGLKYNKNGEEIFVVGATLPGTPLIIVGSNGHVSWGLTNAELDTSDLVLLESDEKIWQREEIIKVKGDKDFLTEIDQSQWGPVIPGTYLNHRFALKWVAHDTQACNLGFIDLESEKDVYSAISTSRHIKGPILNFMFADKSGKVGWTLVGTLPKRIGFNGELPIQSNSIEAKTLGIQNTKLYPAVYNTKEGFLFTANNRTLDTSWESIIGHGTYINPIRAYQIQKSLGTLQTSELEMLRLQFSDEAIFFNRWHTLMLSLIEDKNSSLYNLIQSWDKHASSESRAYPLIREFRQTVLETFLIKILQPVLDQYSDFPLSMFDFEEPIWMIVNSNICDVLSKDMGSCRSKLSDILYKINIKYELAGYPTWGEINQTVIQHPLSSISILLEKFLDMPKNPSSGDFFVPKVLVKNVGASLRMVVKPGAENEGIYQSPTGQASNPISQFYRVGYKEWASGQSFPLTVIVKDSIGQIRLVPGK</sequence>
<dbReference type="InterPro" id="IPR043146">
    <property type="entry name" value="Penicillin_amidase_N_B-knob"/>
</dbReference>
<dbReference type="InterPro" id="IPR002692">
    <property type="entry name" value="S45"/>
</dbReference>
<reference evidence="1 2" key="1">
    <citation type="submission" date="2023-03" db="EMBL/GenBank/DDBJ databases">
        <title>Host association and intracellularity evolved multiple times independently in the Rickettsiales.</title>
        <authorList>
            <person name="Castelli M."/>
            <person name="Nardi T."/>
            <person name="Gammuto L."/>
            <person name="Bellinzona G."/>
            <person name="Sabaneyeva E."/>
            <person name="Potekhin A."/>
            <person name="Serra V."/>
            <person name="Petroni G."/>
            <person name="Sassera D."/>
        </authorList>
    </citation>
    <scope>NUCLEOTIDE SEQUENCE [LARGE SCALE GENOMIC DNA]</scope>
    <source>
        <strain evidence="1 2">Sr 2-6</strain>
    </source>
</reference>
<keyword evidence="2" id="KW-1185">Reference proteome</keyword>
<organism evidence="1 2">
    <name type="scientific">Candidatus Megaera venefica</name>
    <dbReference type="NCBI Taxonomy" id="2055910"/>
    <lineage>
        <taxon>Bacteria</taxon>
        <taxon>Pseudomonadati</taxon>
        <taxon>Pseudomonadota</taxon>
        <taxon>Alphaproteobacteria</taxon>
        <taxon>Rickettsiales</taxon>
        <taxon>Rickettsiaceae</taxon>
        <taxon>Candidatus Megaera</taxon>
    </lineage>
</organism>
<dbReference type="InterPro" id="IPR043147">
    <property type="entry name" value="Penicillin_amidase_A-knob"/>
</dbReference>
<proteinExistence type="predicted"/>
<name>A0ABU5NF08_9RICK</name>
<evidence type="ECO:0000313" key="1">
    <source>
        <dbReference type="EMBL" id="MEA0971729.1"/>
    </source>
</evidence>
<dbReference type="EMBL" id="JARJFB010000237">
    <property type="protein sequence ID" value="MEA0971729.1"/>
    <property type="molecule type" value="Genomic_DNA"/>
</dbReference>